<proteinExistence type="inferred from homology"/>
<dbReference type="RefSeq" id="WP_012785056.1">
    <property type="nucleotide sequence ID" value="NC_013131.1"/>
</dbReference>
<evidence type="ECO:0000256" key="2">
    <source>
        <dbReference type="ARBA" id="ARBA00022649"/>
    </source>
</evidence>
<dbReference type="STRING" id="479433.Caci_0827"/>
<dbReference type="GO" id="GO:0046872">
    <property type="term" value="F:metal ion binding"/>
    <property type="evidence" value="ECO:0007669"/>
    <property type="project" value="UniProtKB-KW"/>
</dbReference>
<sequence>MPQPVVMDTDVASASFKRKALPLLVKVATMEPVITFVTFGELVKWTERRHWAPHNRVAMDSWLAAMPVLDSTEAIARTWGSLAAAADERGRPRPQNDMWIAAVCLTYGIPLATFNLKDYADFEAYHGLHIVKV</sequence>
<evidence type="ECO:0000313" key="10">
    <source>
        <dbReference type="Proteomes" id="UP000000851"/>
    </source>
</evidence>
<organism evidence="9 10">
    <name type="scientific">Catenulispora acidiphila (strain DSM 44928 / JCM 14897 / NBRC 102108 / NRRL B-24433 / ID139908)</name>
    <dbReference type="NCBI Taxonomy" id="479433"/>
    <lineage>
        <taxon>Bacteria</taxon>
        <taxon>Bacillati</taxon>
        <taxon>Actinomycetota</taxon>
        <taxon>Actinomycetes</taxon>
        <taxon>Catenulisporales</taxon>
        <taxon>Catenulisporaceae</taxon>
        <taxon>Catenulispora</taxon>
    </lineage>
</organism>
<dbReference type="PANTHER" id="PTHR33653">
    <property type="entry name" value="RIBONUCLEASE VAPC2"/>
    <property type="match status" value="1"/>
</dbReference>
<dbReference type="OrthoDB" id="9799448at2"/>
<dbReference type="EMBL" id="CP001700">
    <property type="protein sequence ID" value="ACU69761.1"/>
    <property type="molecule type" value="Genomic_DNA"/>
</dbReference>
<evidence type="ECO:0000256" key="6">
    <source>
        <dbReference type="ARBA" id="ARBA00022842"/>
    </source>
</evidence>
<evidence type="ECO:0000256" key="4">
    <source>
        <dbReference type="ARBA" id="ARBA00022723"/>
    </source>
</evidence>
<evidence type="ECO:0000256" key="1">
    <source>
        <dbReference type="ARBA" id="ARBA00001946"/>
    </source>
</evidence>
<evidence type="ECO:0000256" key="5">
    <source>
        <dbReference type="ARBA" id="ARBA00022801"/>
    </source>
</evidence>
<dbReference type="eggNOG" id="COG1487">
    <property type="taxonomic scope" value="Bacteria"/>
</dbReference>
<keyword evidence="5" id="KW-0378">Hydrolase</keyword>
<comment type="cofactor">
    <cofactor evidence="1">
        <name>Mg(2+)</name>
        <dbReference type="ChEBI" id="CHEBI:18420"/>
    </cofactor>
</comment>
<protein>
    <submittedName>
        <fullName evidence="9">PilT protein domain protein</fullName>
    </submittedName>
</protein>
<dbReference type="Pfam" id="PF01850">
    <property type="entry name" value="PIN"/>
    <property type="match status" value="1"/>
</dbReference>
<dbReference type="GO" id="GO:0004518">
    <property type="term" value="F:nuclease activity"/>
    <property type="evidence" value="ECO:0007669"/>
    <property type="project" value="UniProtKB-KW"/>
</dbReference>
<dbReference type="HOGENOM" id="CLU_118482_3_3_11"/>
<dbReference type="AlphaFoldDB" id="C7Q2B9"/>
<dbReference type="KEGG" id="cai:Caci_0827"/>
<evidence type="ECO:0000256" key="3">
    <source>
        <dbReference type="ARBA" id="ARBA00022722"/>
    </source>
</evidence>
<name>C7Q2B9_CATAD</name>
<reference evidence="9 10" key="1">
    <citation type="journal article" date="2009" name="Stand. Genomic Sci.">
        <title>Complete genome sequence of Catenulispora acidiphila type strain (ID 139908).</title>
        <authorList>
            <person name="Copeland A."/>
            <person name="Lapidus A."/>
            <person name="Glavina Del Rio T."/>
            <person name="Nolan M."/>
            <person name="Lucas S."/>
            <person name="Chen F."/>
            <person name="Tice H."/>
            <person name="Cheng J.F."/>
            <person name="Bruce D."/>
            <person name="Goodwin L."/>
            <person name="Pitluck S."/>
            <person name="Mikhailova N."/>
            <person name="Pati A."/>
            <person name="Ivanova N."/>
            <person name="Mavromatis K."/>
            <person name="Chen A."/>
            <person name="Palaniappan K."/>
            <person name="Chain P."/>
            <person name="Land M."/>
            <person name="Hauser L."/>
            <person name="Chang Y.J."/>
            <person name="Jeffries C.D."/>
            <person name="Chertkov O."/>
            <person name="Brettin T."/>
            <person name="Detter J.C."/>
            <person name="Han C."/>
            <person name="Ali Z."/>
            <person name="Tindall B.J."/>
            <person name="Goker M."/>
            <person name="Bristow J."/>
            <person name="Eisen J.A."/>
            <person name="Markowitz V."/>
            <person name="Hugenholtz P."/>
            <person name="Kyrpides N.C."/>
            <person name="Klenk H.P."/>
        </authorList>
    </citation>
    <scope>NUCLEOTIDE SEQUENCE [LARGE SCALE GENOMIC DNA]</scope>
    <source>
        <strain evidence="10">DSM 44928 / JCM 14897 / NBRC 102108 / NRRL B-24433 / ID139908</strain>
    </source>
</reference>
<keyword evidence="10" id="KW-1185">Reference proteome</keyword>
<feature type="domain" description="PIN" evidence="8">
    <location>
        <begin position="8"/>
        <end position="115"/>
    </location>
</feature>
<dbReference type="Gene3D" id="3.40.50.1010">
    <property type="entry name" value="5'-nuclease"/>
    <property type="match status" value="1"/>
</dbReference>
<evidence type="ECO:0000313" key="9">
    <source>
        <dbReference type="EMBL" id="ACU69761.1"/>
    </source>
</evidence>
<dbReference type="GO" id="GO:0016787">
    <property type="term" value="F:hydrolase activity"/>
    <property type="evidence" value="ECO:0007669"/>
    <property type="project" value="UniProtKB-KW"/>
</dbReference>
<dbReference type="InterPro" id="IPR002716">
    <property type="entry name" value="PIN_dom"/>
</dbReference>
<dbReference type="InParanoid" id="C7Q2B9"/>
<evidence type="ECO:0000256" key="7">
    <source>
        <dbReference type="ARBA" id="ARBA00038093"/>
    </source>
</evidence>
<accession>C7Q2B9</accession>
<dbReference type="PANTHER" id="PTHR33653:SF1">
    <property type="entry name" value="RIBONUCLEASE VAPC2"/>
    <property type="match status" value="1"/>
</dbReference>
<keyword evidence="6" id="KW-0460">Magnesium</keyword>
<keyword evidence="2" id="KW-1277">Toxin-antitoxin system</keyword>
<comment type="similarity">
    <text evidence="7">Belongs to the PINc/VapC protein family.</text>
</comment>
<dbReference type="CDD" id="cd18749">
    <property type="entry name" value="PIN_VapC4-5_FitB-like"/>
    <property type="match status" value="1"/>
</dbReference>
<keyword evidence="3" id="KW-0540">Nuclease</keyword>
<dbReference type="SUPFAM" id="SSF88723">
    <property type="entry name" value="PIN domain-like"/>
    <property type="match status" value="1"/>
</dbReference>
<dbReference type="InterPro" id="IPR050556">
    <property type="entry name" value="Type_II_TA_system_RNase"/>
</dbReference>
<keyword evidence="4" id="KW-0479">Metal-binding</keyword>
<gene>
    <name evidence="9" type="ordered locus">Caci_0827</name>
</gene>
<dbReference type="Proteomes" id="UP000000851">
    <property type="component" value="Chromosome"/>
</dbReference>
<evidence type="ECO:0000259" key="8">
    <source>
        <dbReference type="Pfam" id="PF01850"/>
    </source>
</evidence>
<dbReference type="InterPro" id="IPR029060">
    <property type="entry name" value="PIN-like_dom_sf"/>
</dbReference>